<dbReference type="GO" id="GO:0031176">
    <property type="term" value="F:endo-1,4-beta-xylanase activity"/>
    <property type="evidence" value="ECO:0007669"/>
    <property type="project" value="UniProtKB-ARBA"/>
</dbReference>
<dbReference type="Pfam" id="PF00331">
    <property type="entry name" value="Glyco_hydro_10"/>
    <property type="match status" value="1"/>
</dbReference>
<dbReference type="InterPro" id="IPR044846">
    <property type="entry name" value="GH10"/>
</dbReference>
<name>A0A433TNZ6_ELYCH</name>
<evidence type="ECO:0000313" key="7">
    <source>
        <dbReference type="EMBL" id="RUS83302.1"/>
    </source>
</evidence>
<feature type="domain" description="GH10" evidence="6">
    <location>
        <begin position="144"/>
        <end position="383"/>
    </location>
</feature>
<keyword evidence="8" id="KW-1185">Reference proteome</keyword>
<comment type="caution">
    <text evidence="7">The sequence shown here is derived from an EMBL/GenBank/DDBJ whole genome shotgun (WGS) entry which is preliminary data.</text>
</comment>
<dbReference type="OrthoDB" id="6158857at2759"/>
<keyword evidence="3" id="KW-0119">Carbohydrate metabolism</keyword>
<evidence type="ECO:0000256" key="4">
    <source>
        <dbReference type="ARBA" id="ARBA00023326"/>
    </source>
</evidence>
<dbReference type="GO" id="GO:0000272">
    <property type="term" value="P:polysaccharide catabolic process"/>
    <property type="evidence" value="ECO:0007669"/>
    <property type="project" value="UniProtKB-KW"/>
</dbReference>
<dbReference type="InterPro" id="IPR017853">
    <property type="entry name" value="GH"/>
</dbReference>
<keyword evidence="4" id="KW-0624">Polysaccharide degradation</keyword>
<organism evidence="7 8">
    <name type="scientific">Elysia chlorotica</name>
    <name type="common">Eastern emerald elysia</name>
    <name type="synonym">Sea slug</name>
    <dbReference type="NCBI Taxonomy" id="188477"/>
    <lineage>
        <taxon>Eukaryota</taxon>
        <taxon>Metazoa</taxon>
        <taxon>Spiralia</taxon>
        <taxon>Lophotrochozoa</taxon>
        <taxon>Mollusca</taxon>
        <taxon>Gastropoda</taxon>
        <taxon>Heterobranchia</taxon>
        <taxon>Euthyneura</taxon>
        <taxon>Panpulmonata</taxon>
        <taxon>Sacoglossa</taxon>
        <taxon>Placobranchoidea</taxon>
        <taxon>Plakobranchidae</taxon>
        <taxon>Elysia</taxon>
    </lineage>
</organism>
<dbReference type="AlphaFoldDB" id="A0A433TNZ6"/>
<dbReference type="EMBL" id="RQTK01000249">
    <property type="protein sequence ID" value="RUS83302.1"/>
    <property type="molecule type" value="Genomic_DNA"/>
</dbReference>
<dbReference type="Gene3D" id="3.20.20.80">
    <property type="entry name" value="Glycosidases"/>
    <property type="match status" value="1"/>
</dbReference>
<keyword evidence="2" id="KW-0378">Hydrolase</keyword>
<evidence type="ECO:0000256" key="2">
    <source>
        <dbReference type="ARBA" id="ARBA00022801"/>
    </source>
</evidence>
<feature type="compositionally biased region" description="Low complexity" evidence="5">
    <location>
        <begin position="404"/>
        <end position="413"/>
    </location>
</feature>
<dbReference type="Proteomes" id="UP000271974">
    <property type="component" value="Unassembled WGS sequence"/>
</dbReference>
<dbReference type="SUPFAM" id="SSF51445">
    <property type="entry name" value="(Trans)glycosidases"/>
    <property type="match status" value="1"/>
</dbReference>
<gene>
    <name evidence="7" type="ORF">EGW08_008924</name>
</gene>
<feature type="compositionally biased region" description="Polar residues" evidence="5">
    <location>
        <begin position="386"/>
        <end position="396"/>
    </location>
</feature>
<sequence>MRSVTYFAVCSRPNLSAADGWVEIGSDFAVPDREYSEAVLYLQGLSPEVGYYFDDASLKEIPENLNWETEANTRIEQLRKSNLHLSFNIGSNFERKDLMVQLDLSKHQFGFGSLVRAENMIHPDFTQYRNVVYHMFNWATLQDYKWTYNKGNRTNPDYSAAVQATNELLKNGLKVRGHCMFWAVDRHVPSYVYSLSASETRQEIEDHLKYMTSVSKGKLAHWDVNNELVHGNFFERKTNDPDITKYMFKTVHSEDPVPTLFLNEYNVVSKGESTLAYLAQIEDFKNASVGLGAVGVQSHLTDFEEPDTTLMKKSGSTHVNQSLESSDTMDVRGFRGLYDLTVWYKGRPIKHRTLTLGNTDKNLTIGIFGDGSEIQLPVKVDPFASVPNSPDTTSPRLKTLGQASSSSQDSTLTCSNRKSDISAVGIDNFVEVACLDGEVLTGCSSMMVVDHFYFRSNPDQMK</sequence>
<dbReference type="STRING" id="188477.A0A433TNZ6"/>
<dbReference type="InterPro" id="IPR001000">
    <property type="entry name" value="GH10_dom"/>
</dbReference>
<reference evidence="7 8" key="1">
    <citation type="submission" date="2019-01" db="EMBL/GenBank/DDBJ databases">
        <title>A draft genome assembly of the solar-powered sea slug Elysia chlorotica.</title>
        <authorList>
            <person name="Cai H."/>
            <person name="Li Q."/>
            <person name="Fang X."/>
            <person name="Li J."/>
            <person name="Curtis N.E."/>
            <person name="Altenburger A."/>
            <person name="Shibata T."/>
            <person name="Feng M."/>
            <person name="Maeda T."/>
            <person name="Schwartz J.A."/>
            <person name="Shigenobu S."/>
            <person name="Lundholm N."/>
            <person name="Nishiyama T."/>
            <person name="Yang H."/>
            <person name="Hasebe M."/>
            <person name="Li S."/>
            <person name="Pierce S.K."/>
            <person name="Wang J."/>
        </authorList>
    </citation>
    <scope>NUCLEOTIDE SEQUENCE [LARGE SCALE GENOMIC DNA]</scope>
    <source>
        <strain evidence="7">EC2010</strain>
        <tissue evidence="7">Whole organism of an adult</tissue>
    </source>
</reference>
<evidence type="ECO:0000313" key="8">
    <source>
        <dbReference type="Proteomes" id="UP000271974"/>
    </source>
</evidence>
<evidence type="ECO:0000256" key="5">
    <source>
        <dbReference type="SAM" id="MobiDB-lite"/>
    </source>
</evidence>
<dbReference type="PANTHER" id="PTHR31490">
    <property type="entry name" value="GLYCOSYL HYDROLASE"/>
    <property type="match status" value="1"/>
</dbReference>
<evidence type="ECO:0000256" key="3">
    <source>
        <dbReference type="ARBA" id="ARBA00023277"/>
    </source>
</evidence>
<accession>A0A433TNZ6</accession>
<evidence type="ECO:0000259" key="6">
    <source>
        <dbReference type="SMART" id="SM00633"/>
    </source>
</evidence>
<evidence type="ECO:0000256" key="1">
    <source>
        <dbReference type="ARBA" id="ARBA00007495"/>
    </source>
</evidence>
<dbReference type="PANTHER" id="PTHR31490:SF1">
    <property type="entry name" value="ENDO-1,4-BETA-XYLANASE 1"/>
    <property type="match status" value="1"/>
</dbReference>
<comment type="similarity">
    <text evidence="1">Belongs to the glycosyl hydrolase 10 (cellulase F) family.</text>
</comment>
<feature type="region of interest" description="Disordered" evidence="5">
    <location>
        <begin position="385"/>
        <end position="413"/>
    </location>
</feature>
<protein>
    <recommendedName>
        <fullName evidence="6">GH10 domain-containing protein</fullName>
    </recommendedName>
</protein>
<dbReference type="SMART" id="SM00633">
    <property type="entry name" value="Glyco_10"/>
    <property type="match status" value="1"/>
</dbReference>
<proteinExistence type="inferred from homology"/>